<dbReference type="InterPro" id="IPR029058">
    <property type="entry name" value="AB_hydrolase_fold"/>
</dbReference>
<evidence type="ECO:0000313" key="2">
    <source>
        <dbReference type="EMBL" id="NQV64682.1"/>
    </source>
</evidence>
<accession>A0A973A8R7</accession>
<dbReference type="GO" id="GO:0016787">
    <property type="term" value="F:hydrolase activity"/>
    <property type="evidence" value="ECO:0007669"/>
    <property type="project" value="UniProtKB-KW"/>
</dbReference>
<dbReference type="EMBL" id="JABMOJ010000178">
    <property type="protein sequence ID" value="NQV64682.1"/>
    <property type="molecule type" value="Genomic_DNA"/>
</dbReference>
<name>A0A973A8R7_9GAMM</name>
<feature type="domain" description="Thioesterase" evidence="1">
    <location>
        <begin position="82"/>
        <end position="134"/>
    </location>
</feature>
<protein>
    <submittedName>
        <fullName evidence="2">Alpha/beta fold hydrolase</fullName>
    </submittedName>
</protein>
<evidence type="ECO:0000313" key="3">
    <source>
        <dbReference type="Proteomes" id="UP000754644"/>
    </source>
</evidence>
<gene>
    <name evidence="2" type="ORF">HQ497_04885</name>
</gene>
<dbReference type="Gene3D" id="3.40.50.1820">
    <property type="entry name" value="alpha/beta hydrolase"/>
    <property type="match status" value="1"/>
</dbReference>
<comment type="caution">
    <text evidence="2">The sequence shown here is derived from an EMBL/GenBank/DDBJ whole genome shotgun (WGS) entry which is preliminary data.</text>
</comment>
<dbReference type="AlphaFoldDB" id="A0A973A8R7"/>
<keyword evidence="2" id="KW-0378">Hydrolase</keyword>
<evidence type="ECO:0000259" key="1">
    <source>
        <dbReference type="Pfam" id="PF00975"/>
    </source>
</evidence>
<reference evidence="2" key="1">
    <citation type="submission" date="2020-05" db="EMBL/GenBank/DDBJ databases">
        <title>Sulfur intermediates as new biogeochemical hubs in an aquatic model microbial ecosystem.</title>
        <authorList>
            <person name="Vigneron A."/>
        </authorList>
    </citation>
    <scope>NUCLEOTIDE SEQUENCE</scope>
    <source>
        <strain evidence="2">Bin.250</strain>
    </source>
</reference>
<sequence>MHNISPPSNTRLFNEAFSWLELPRLLLHAPDLLTQVRGKGERVLVFPGFGAGDLSTLVLRQYLAYLGYNSAGWQQGINTGDVMAMIRTLTDAVRKQVQDTSAPVILVGWSLGGYLAREVARELPDHVSQVLTMGSPIIGGPKYTRVAALFKDNGVSLDMIEQAIAARDTQLLQLPITNIYSKNDGVVAWEACIDHKSPDVEHFEVRSSHLGLGISADVFRIIARQLSKNQLRLKNP</sequence>
<dbReference type="Proteomes" id="UP000754644">
    <property type="component" value="Unassembled WGS sequence"/>
</dbReference>
<dbReference type="Pfam" id="PF00975">
    <property type="entry name" value="Thioesterase"/>
    <property type="match status" value="1"/>
</dbReference>
<dbReference type="SUPFAM" id="SSF53474">
    <property type="entry name" value="alpha/beta-Hydrolases"/>
    <property type="match status" value="1"/>
</dbReference>
<proteinExistence type="predicted"/>
<dbReference type="InterPro" id="IPR001031">
    <property type="entry name" value="Thioesterase"/>
</dbReference>
<organism evidence="2 3">
    <name type="scientific">SAR86 cluster bacterium</name>
    <dbReference type="NCBI Taxonomy" id="2030880"/>
    <lineage>
        <taxon>Bacteria</taxon>
        <taxon>Pseudomonadati</taxon>
        <taxon>Pseudomonadota</taxon>
        <taxon>Gammaproteobacteria</taxon>
        <taxon>SAR86 cluster</taxon>
    </lineage>
</organism>